<dbReference type="GO" id="GO:0016020">
    <property type="term" value="C:membrane"/>
    <property type="evidence" value="ECO:0007669"/>
    <property type="project" value="TreeGrafter"/>
</dbReference>
<dbReference type="GO" id="GO:0006620">
    <property type="term" value="P:post-translational protein targeting to endoplasmic reticulum membrane"/>
    <property type="evidence" value="ECO:0007669"/>
    <property type="project" value="TreeGrafter"/>
</dbReference>
<dbReference type="EMBL" id="GDID01003381">
    <property type="protein sequence ID" value="JAP93225.1"/>
    <property type="molecule type" value="Transcribed_RNA"/>
</dbReference>
<organism evidence="3">
    <name type="scientific">Trepomonas sp. PC1</name>
    <dbReference type="NCBI Taxonomy" id="1076344"/>
    <lineage>
        <taxon>Eukaryota</taxon>
        <taxon>Metamonada</taxon>
        <taxon>Diplomonadida</taxon>
        <taxon>Hexamitidae</taxon>
        <taxon>Hexamitinae</taxon>
        <taxon>Trepomonas</taxon>
    </lineage>
</organism>
<protein>
    <submittedName>
        <fullName evidence="3">Stress-induced protein sti1</fullName>
    </submittedName>
</protein>
<dbReference type="SUPFAM" id="SSF48452">
    <property type="entry name" value="TPR-like"/>
    <property type="match status" value="1"/>
</dbReference>
<dbReference type="GO" id="GO:0060090">
    <property type="term" value="F:molecular adaptor activity"/>
    <property type="evidence" value="ECO:0007669"/>
    <property type="project" value="TreeGrafter"/>
</dbReference>
<name>A0A146KC03_9EUKA</name>
<accession>A0A146KC03</accession>
<evidence type="ECO:0000256" key="1">
    <source>
        <dbReference type="ARBA" id="ARBA00022737"/>
    </source>
</evidence>
<dbReference type="PANTHER" id="PTHR45831">
    <property type="entry name" value="LD24721P"/>
    <property type="match status" value="1"/>
</dbReference>
<gene>
    <name evidence="3" type="ORF">TPC1_14576</name>
</gene>
<dbReference type="PANTHER" id="PTHR45831:SF2">
    <property type="entry name" value="LD24721P"/>
    <property type="match status" value="1"/>
</dbReference>
<keyword evidence="2" id="KW-0802">TPR repeat</keyword>
<evidence type="ECO:0000313" key="3">
    <source>
        <dbReference type="EMBL" id="JAP93225.1"/>
    </source>
</evidence>
<feature type="non-terminal residue" evidence="3">
    <location>
        <position position="1"/>
    </location>
</feature>
<feature type="non-terminal residue" evidence="3">
    <location>
        <position position="178"/>
    </location>
</feature>
<dbReference type="AlphaFoldDB" id="A0A146KC03"/>
<dbReference type="InterPro" id="IPR011990">
    <property type="entry name" value="TPR-like_helical_dom_sf"/>
</dbReference>
<evidence type="ECO:0000256" key="2">
    <source>
        <dbReference type="ARBA" id="ARBA00022803"/>
    </source>
</evidence>
<dbReference type="GO" id="GO:0072380">
    <property type="term" value="C:TRC complex"/>
    <property type="evidence" value="ECO:0007669"/>
    <property type="project" value="TreeGrafter"/>
</dbReference>
<dbReference type="Gene3D" id="1.25.40.10">
    <property type="entry name" value="Tetratricopeptide repeat domain"/>
    <property type="match status" value="1"/>
</dbReference>
<sequence length="178" mass="20631">LEGNDFLKMKQYGKAIEKYSEALEIEQNAILLSNRALAHYHLQKFEEALYDAQQAIIKDSTYIKAYARRFDALMKLDRVVDALQSVVELKNNVELSSKIEEASVVLKKKFGPVDELIEFINSTPTTRIEVACDKDLLNRVKAFYQAKNILISFQDDKPLVKVLWIVWDRIGYEKANWK</sequence>
<proteinExistence type="predicted"/>
<dbReference type="InterPro" id="IPR047150">
    <property type="entry name" value="SGT"/>
</dbReference>
<keyword evidence="1" id="KW-0677">Repeat</keyword>
<reference evidence="3" key="1">
    <citation type="submission" date="2015-07" db="EMBL/GenBank/DDBJ databases">
        <title>Adaptation to a free-living lifestyle via gene acquisitions in the diplomonad Trepomonas sp. PC1.</title>
        <authorList>
            <person name="Xu F."/>
            <person name="Jerlstrom-Hultqvist J."/>
            <person name="Kolisko M."/>
            <person name="Simpson A.G.B."/>
            <person name="Roger A.J."/>
            <person name="Svard S.G."/>
            <person name="Andersson J.O."/>
        </authorList>
    </citation>
    <scope>NUCLEOTIDE SEQUENCE</scope>
    <source>
        <strain evidence="3">PC1</strain>
    </source>
</reference>